<name>A0A0C9RA69_9HYME</name>
<evidence type="ECO:0000313" key="2">
    <source>
        <dbReference type="EMBL" id="JAG74917.1"/>
    </source>
</evidence>
<sequence length="1125" mass="129224">EKTKFGGRLPPQVPKTEAVRQAKKEFSNNLYEIEAGKKNVVENLEMMRYGKYQGSIHNVISNKFLVTFSTHQQLHAYNQYRKITRDYSSISVDGTGSLVRKIERPNKTLSGHIFLYSIVIHYDGVIVSVHDMLTESQDTGIIWKFIKDWQDNGALKPKQVVCDSSRALMNGLCLGFNFQTVKTYNETCFLLASEHEEFKHRPEIFTFIRLDVAHLMSMVRRWICFQQMKFSKVRHFFMLCFSLMIDSQSLYEFENIFRLTCIVAGHEHQDTRLKNGISVLESRKILEKKIADHGYNTKADEKQWQGEETLYDESIEEKKCQEQSRVKAWITKILEDSKKVSIEGCEPNSFYFNDFLIRFMPLATEFCLWSAVPLPYIRGRATSSYSEGHFSNIKNHVLKNFSGLIRADKLVKILLDDASSSAIEIHSKLKVSRENEGPCPSPLAKKNRSPEGESLNFKRAPSPEVDISDVPDANYDGESQDSTNDNNSPMPEELISNISFQSSTTGPLKNSDFDTDDTNRSKWHRKLIANVTGVYSQPQPDIGRRNNLAGHSHKSWLLRNGNFVKKPTLINTNHHFAINTCGFDSIIQILSTAAMDDENYNQEMINSENPTLKFVSDFVKNGPSQRIENDRVKLLTELFPSKECIGVIKALKSYIVDLKDYLSSIVKKCFQSKPSALRHYTCLNCGEYTVPVPLLYVNHKNFREPNGFEALKDLQAFNEHKRYSCINSSCEMQCSVNTVYLNQVFVELNVRPDLSYKSGKRCRLKEFPTTLELNATLYRLAGVIHYESEHFAAYCYRGMVRWELHDNQQPKIKFCHPTTRVTPEAAIYVQLNEEKYSTFNGPIKADSFESPTKSSQKEFHYVSPVEDPDTNSRDNWRNKEKSSMYCMDTKNFYTDVYKEKESDDREVKLHQDGDSQSASAIKGDVIHVRKNSCLDSIIHVLWYAAECNTNYLILMRYPTTENATFKLIAQLVDNENLQSTNEHRALVSPSFVETQIYHISPSIDSEISAIDLTTSGTSAKVWKACFDSEPSEQKLYNCNICGEYVENIAVLYPNFFNRSQKCIDLQKALHFCKYLKKVRCIKESCPGKCVVTTSSNFHLFIDISQSSMCLIDEIPTVICREFNYR</sequence>
<proteinExistence type="predicted"/>
<feature type="compositionally biased region" description="Polar residues" evidence="1">
    <location>
        <begin position="480"/>
        <end position="489"/>
    </location>
</feature>
<feature type="non-terminal residue" evidence="2">
    <location>
        <position position="1"/>
    </location>
</feature>
<accession>A0A0C9RA69</accession>
<feature type="region of interest" description="Disordered" evidence="1">
    <location>
        <begin position="499"/>
        <end position="518"/>
    </location>
</feature>
<evidence type="ECO:0000256" key="1">
    <source>
        <dbReference type="SAM" id="MobiDB-lite"/>
    </source>
</evidence>
<dbReference type="AlphaFoldDB" id="A0A0C9RA69"/>
<organism evidence="2">
    <name type="scientific">Fopius arisanus</name>
    <dbReference type="NCBI Taxonomy" id="64838"/>
    <lineage>
        <taxon>Eukaryota</taxon>
        <taxon>Metazoa</taxon>
        <taxon>Ecdysozoa</taxon>
        <taxon>Arthropoda</taxon>
        <taxon>Hexapoda</taxon>
        <taxon>Insecta</taxon>
        <taxon>Pterygota</taxon>
        <taxon>Neoptera</taxon>
        <taxon>Endopterygota</taxon>
        <taxon>Hymenoptera</taxon>
        <taxon>Apocrita</taxon>
        <taxon>Ichneumonoidea</taxon>
        <taxon>Braconidae</taxon>
        <taxon>Opiinae</taxon>
        <taxon>Fopius</taxon>
    </lineage>
</organism>
<dbReference type="EMBL" id="GBYB01005150">
    <property type="protein sequence ID" value="JAG74917.1"/>
    <property type="molecule type" value="Transcribed_RNA"/>
</dbReference>
<protein>
    <submittedName>
        <fullName evidence="2">NOF_3 protein</fullName>
    </submittedName>
</protein>
<gene>
    <name evidence="2" type="primary">NOF_3</name>
    <name evidence="2" type="ORF">g.63457</name>
</gene>
<reference evidence="2" key="1">
    <citation type="submission" date="2015-01" db="EMBL/GenBank/DDBJ databases">
        <title>Transcriptome Assembly of Fopius arisanus.</title>
        <authorList>
            <person name="Geib S."/>
        </authorList>
    </citation>
    <scope>NUCLEOTIDE SEQUENCE</scope>
</reference>
<feature type="region of interest" description="Disordered" evidence="1">
    <location>
        <begin position="847"/>
        <end position="877"/>
    </location>
</feature>
<feature type="region of interest" description="Disordered" evidence="1">
    <location>
        <begin position="431"/>
        <end position="493"/>
    </location>
</feature>
<feature type="compositionally biased region" description="Polar residues" evidence="1">
    <location>
        <begin position="499"/>
        <end position="508"/>
    </location>
</feature>